<dbReference type="RefSeq" id="WP_100769656.1">
    <property type="nucleotide sequence ID" value="NZ_NPEA01000009.1"/>
</dbReference>
<feature type="region of interest" description="FAD-dependent cmnm(5)s(2)U34 oxidoreductase" evidence="10">
    <location>
        <begin position="259"/>
        <end position="646"/>
    </location>
</feature>
<dbReference type="InterPro" id="IPR008471">
    <property type="entry name" value="MnmC-like_methylTransf"/>
</dbReference>
<evidence type="ECO:0000259" key="11">
    <source>
        <dbReference type="Pfam" id="PF01266"/>
    </source>
</evidence>
<keyword evidence="9 10" id="KW-0511">Multifunctional enzyme</keyword>
<keyword evidence="5 10" id="KW-0949">S-adenosyl-L-methionine</keyword>
<comment type="cofactor">
    <cofactor evidence="10">
        <name>FAD</name>
        <dbReference type="ChEBI" id="CHEBI:57692"/>
    </cofactor>
</comment>
<dbReference type="NCBIfam" id="NF033855">
    <property type="entry name" value="tRNA_MNMC2"/>
    <property type="match status" value="1"/>
</dbReference>
<dbReference type="GO" id="GO:0032259">
    <property type="term" value="P:methylation"/>
    <property type="evidence" value="ECO:0007669"/>
    <property type="project" value="UniProtKB-KW"/>
</dbReference>
<dbReference type="NCBIfam" id="TIGR03197">
    <property type="entry name" value="MnmC_Cterm"/>
    <property type="match status" value="1"/>
</dbReference>
<keyword evidence="1 10" id="KW-0963">Cytoplasm</keyword>
<protein>
    <recommendedName>
        <fullName evidence="10">tRNA 5-methylaminomethyl-2-thiouridine biosynthesis bifunctional protein MnmC</fullName>
        <shortName evidence="10">tRNA mnm(5)s(2)U biosynthesis bifunctional protein</shortName>
    </recommendedName>
    <domain>
        <recommendedName>
            <fullName evidence="10">tRNA (mnm(5)s(2)U34)-methyltransferase</fullName>
            <ecNumber evidence="10">2.1.1.61</ecNumber>
        </recommendedName>
    </domain>
    <domain>
        <recommendedName>
            <fullName evidence="10">FAD-dependent cmnm(5)s(2)U34 oxidoreductase</fullName>
            <ecNumber evidence="10">1.5.-.-</ecNumber>
        </recommendedName>
    </domain>
</protein>
<keyword evidence="2 10" id="KW-0489">Methyltransferase</keyword>
<dbReference type="GO" id="GO:0004808">
    <property type="term" value="F:tRNA (5-methylaminomethyl-2-thiouridylate)(34)-methyltransferase activity"/>
    <property type="evidence" value="ECO:0007669"/>
    <property type="project" value="UniProtKB-EC"/>
</dbReference>
<dbReference type="AlphaFoldDB" id="A0A2M9ZV80"/>
<comment type="catalytic activity">
    <reaction evidence="10">
        <text>5-aminomethyl-2-thiouridine(34) in tRNA + S-adenosyl-L-methionine = 5-methylaminomethyl-2-thiouridine(34) in tRNA + S-adenosyl-L-homocysteine + H(+)</text>
        <dbReference type="Rhea" id="RHEA:19569"/>
        <dbReference type="Rhea" id="RHEA-COMP:10195"/>
        <dbReference type="Rhea" id="RHEA-COMP:10197"/>
        <dbReference type="ChEBI" id="CHEBI:15378"/>
        <dbReference type="ChEBI" id="CHEBI:57856"/>
        <dbReference type="ChEBI" id="CHEBI:59789"/>
        <dbReference type="ChEBI" id="CHEBI:74454"/>
        <dbReference type="ChEBI" id="CHEBI:74455"/>
        <dbReference type="EC" id="2.1.1.61"/>
    </reaction>
</comment>
<dbReference type="Proteomes" id="UP000231843">
    <property type="component" value="Unassembled WGS sequence"/>
</dbReference>
<dbReference type="HAMAP" id="MF_01102">
    <property type="entry name" value="MnmC"/>
    <property type="match status" value="1"/>
</dbReference>
<dbReference type="EC" id="2.1.1.61" evidence="10"/>
<dbReference type="Gene3D" id="3.40.50.150">
    <property type="entry name" value="Vaccinia Virus protein VP39"/>
    <property type="match status" value="1"/>
</dbReference>
<keyword evidence="14" id="KW-1185">Reference proteome</keyword>
<organism evidence="13 14">
    <name type="scientific">Leptospira neocaledonica</name>
    <dbReference type="NCBI Taxonomy" id="2023192"/>
    <lineage>
        <taxon>Bacteria</taxon>
        <taxon>Pseudomonadati</taxon>
        <taxon>Spirochaetota</taxon>
        <taxon>Spirochaetia</taxon>
        <taxon>Leptospirales</taxon>
        <taxon>Leptospiraceae</taxon>
        <taxon>Leptospira</taxon>
    </lineage>
</organism>
<evidence type="ECO:0000256" key="9">
    <source>
        <dbReference type="ARBA" id="ARBA00023268"/>
    </source>
</evidence>
<evidence type="ECO:0000256" key="3">
    <source>
        <dbReference type="ARBA" id="ARBA00022630"/>
    </source>
</evidence>
<evidence type="ECO:0000313" key="14">
    <source>
        <dbReference type="Proteomes" id="UP000231843"/>
    </source>
</evidence>
<evidence type="ECO:0000256" key="2">
    <source>
        <dbReference type="ARBA" id="ARBA00022603"/>
    </source>
</evidence>
<evidence type="ECO:0000313" key="13">
    <source>
        <dbReference type="EMBL" id="PJZ75986.1"/>
    </source>
</evidence>
<dbReference type="InterPro" id="IPR023032">
    <property type="entry name" value="tRNA_MAMT_biosynth_bifunc_MnmC"/>
</dbReference>
<dbReference type="GO" id="GO:0016645">
    <property type="term" value="F:oxidoreductase activity, acting on the CH-NH group of donors"/>
    <property type="evidence" value="ECO:0007669"/>
    <property type="project" value="InterPro"/>
</dbReference>
<feature type="domain" description="FAD dependent oxidoreductase" evidence="11">
    <location>
        <begin position="256"/>
        <end position="615"/>
    </location>
</feature>
<dbReference type="Pfam" id="PF05430">
    <property type="entry name" value="Methyltransf_30"/>
    <property type="match status" value="1"/>
</dbReference>
<comment type="function">
    <text evidence="10">Catalyzes the last two steps in the biosynthesis of 5-methylaminomethyl-2-thiouridine (mnm(5)s(2)U) at the wobble position (U34) in tRNA. Catalyzes the FAD-dependent demodification of cmnm(5)s(2)U34 to nm(5)s(2)U34, followed by the transfer of a methyl group from S-adenosyl-L-methionine to nm(5)s(2)U34, to form mnm(5)s(2)U34.</text>
</comment>
<gene>
    <name evidence="10" type="primary">mnmC</name>
    <name evidence="13" type="ORF">CH365_16605</name>
</gene>
<dbReference type="NCBIfam" id="NF002481">
    <property type="entry name" value="PRK01747.1-2"/>
    <property type="match status" value="1"/>
</dbReference>
<dbReference type="InterPro" id="IPR029063">
    <property type="entry name" value="SAM-dependent_MTases_sf"/>
</dbReference>
<dbReference type="Pfam" id="PF01266">
    <property type="entry name" value="DAO"/>
    <property type="match status" value="1"/>
</dbReference>
<dbReference type="InterPro" id="IPR047785">
    <property type="entry name" value="tRNA_MNMC2"/>
</dbReference>
<dbReference type="InterPro" id="IPR006076">
    <property type="entry name" value="FAD-dep_OxRdtase"/>
</dbReference>
<comment type="subcellular location">
    <subcellularLocation>
        <location evidence="10">Cytoplasm</location>
    </subcellularLocation>
</comment>
<keyword evidence="7 10" id="KW-0274">FAD</keyword>
<keyword evidence="3 10" id="KW-0285">Flavoprotein</keyword>
<dbReference type="InterPro" id="IPR036188">
    <property type="entry name" value="FAD/NAD-bd_sf"/>
</dbReference>
<dbReference type="Gene3D" id="3.30.9.10">
    <property type="entry name" value="D-Amino Acid Oxidase, subunit A, domain 2"/>
    <property type="match status" value="1"/>
</dbReference>
<evidence type="ECO:0000256" key="10">
    <source>
        <dbReference type="HAMAP-Rule" id="MF_01102"/>
    </source>
</evidence>
<dbReference type="OrthoDB" id="9786494at2"/>
<dbReference type="InterPro" id="IPR017610">
    <property type="entry name" value="tRNA_S-uridine_synth_MnmC_C"/>
</dbReference>
<evidence type="ECO:0000256" key="1">
    <source>
        <dbReference type="ARBA" id="ARBA00022490"/>
    </source>
</evidence>
<sequence length="646" mass="73760">MIDWKENGTPVSREFNDIYFSPENGLEETKHVFIQGNKLEDRLTSSEVFHSFSILELGFGTGLNFFATWQLWRNCKSKSNIRVLRFTSFEKYPLEIDDIRKAISSFPELNDLLELFLEKYKSLIPGCNTFLFEKENLVLDLWIGDAIQNLPETSGKFDTFFLDGFAPSKNPELWGEDISTQIKRLSNKNATFATFTVARSVKDCLSNAGFTLSKIRGYGRKREMLVGVYESESEPDLNQIPFLRRQYSFAQIPTKVSVLGGGLAGASIARALAWRGVKVEVWDDHDALRASSVPMAISHPHITKEETPTSLWTLRCLGNSIRRYSDLLPKDSYQICGTLQLSGEDIPWIRLEEGIKIHSLTKELAELKPELGKNYPENAKGIFYPSGFWTDTPLLTQKLLDHPNILLKQEKVSSISFEKEEWTLFSENKKTLCKTEVLILANSFGIENLLKDLWKESPFSLRSVRGQLEILEDPNIESKKDPIRVGDKYLTPTKNGIRVNGSTFDEFELDPNPRTKDQEEILGYSRKTFLGINWERIKVRSQFVGIRSQTPDRFPILGPIHSPEPFRKIYSGMSLPKNRKKEFPFLEPQKNLFVFGGLGSRGVLSSLLGGEILAEILLNEPLSIENSLYSSLHPSRFLYRKIRNLE</sequence>
<dbReference type="SUPFAM" id="SSF51905">
    <property type="entry name" value="FAD/NAD(P)-binding domain"/>
    <property type="match status" value="1"/>
</dbReference>
<reference evidence="13 14" key="1">
    <citation type="submission" date="2017-07" db="EMBL/GenBank/DDBJ databases">
        <title>Leptospira spp. isolated from tropical soils.</title>
        <authorList>
            <person name="Thibeaux R."/>
            <person name="Iraola G."/>
            <person name="Ferres I."/>
            <person name="Bierque E."/>
            <person name="Girault D."/>
            <person name="Soupe-Gilbert M.-E."/>
            <person name="Picardeau M."/>
            <person name="Goarant C."/>
        </authorList>
    </citation>
    <scope>NUCLEOTIDE SEQUENCE [LARGE SCALE GENOMIC DNA]</scope>
    <source>
        <strain evidence="13 14">ES4-C-A1</strain>
    </source>
</reference>
<name>A0A2M9ZV80_9LEPT</name>
<feature type="region of interest" description="tRNA (mnm(5)s(2)U34)-methyltransferase" evidence="10">
    <location>
        <begin position="1"/>
        <end position="230"/>
    </location>
</feature>
<evidence type="ECO:0000256" key="6">
    <source>
        <dbReference type="ARBA" id="ARBA00022694"/>
    </source>
</evidence>
<comment type="similarity">
    <text evidence="10">In the C-terminal section; belongs to the DAO family.</text>
</comment>
<comment type="similarity">
    <text evidence="10">In the N-terminal section; belongs to the methyltransferase superfamily. tRNA (mnm(5)s(2)U34)-methyltransferase family.</text>
</comment>
<evidence type="ECO:0000256" key="7">
    <source>
        <dbReference type="ARBA" id="ARBA00022827"/>
    </source>
</evidence>
<keyword evidence="8 10" id="KW-0560">Oxidoreductase</keyword>
<evidence type="ECO:0000256" key="8">
    <source>
        <dbReference type="ARBA" id="ARBA00023002"/>
    </source>
</evidence>
<dbReference type="Gene3D" id="3.50.50.60">
    <property type="entry name" value="FAD/NAD(P)-binding domain"/>
    <property type="match status" value="1"/>
</dbReference>
<dbReference type="EC" id="1.5.-.-" evidence="10"/>
<dbReference type="EMBL" id="NPEA01000009">
    <property type="protein sequence ID" value="PJZ75986.1"/>
    <property type="molecule type" value="Genomic_DNA"/>
</dbReference>
<dbReference type="GO" id="GO:0002097">
    <property type="term" value="P:tRNA wobble base modification"/>
    <property type="evidence" value="ECO:0007669"/>
    <property type="project" value="UniProtKB-UniRule"/>
</dbReference>
<dbReference type="PANTHER" id="PTHR13847">
    <property type="entry name" value="SARCOSINE DEHYDROGENASE-RELATED"/>
    <property type="match status" value="1"/>
</dbReference>
<feature type="domain" description="MnmC-like methyltransferase" evidence="12">
    <location>
        <begin position="107"/>
        <end position="229"/>
    </location>
</feature>
<evidence type="ECO:0000256" key="5">
    <source>
        <dbReference type="ARBA" id="ARBA00022691"/>
    </source>
</evidence>
<dbReference type="PANTHER" id="PTHR13847:SF283">
    <property type="entry name" value="TRNA 5-METHYLAMINOMETHYL-2-THIOURIDINE BIOSYNTHESIS BIFUNCTIONAL PROTEIN MNMC"/>
    <property type="match status" value="1"/>
</dbReference>
<proteinExistence type="inferred from homology"/>
<keyword evidence="6 10" id="KW-0819">tRNA processing</keyword>
<evidence type="ECO:0000259" key="12">
    <source>
        <dbReference type="Pfam" id="PF05430"/>
    </source>
</evidence>
<evidence type="ECO:0000256" key="4">
    <source>
        <dbReference type="ARBA" id="ARBA00022679"/>
    </source>
</evidence>
<keyword evidence="4 10" id="KW-0808">Transferase</keyword>
<dbReference type="GO" id="GO:0005737">
    <property type="term" value="C:cytoplasm"/>
    <property type="evidence" value="ECO:0007669"/>
    <property type="project" value="UniProtKB-SubCell"/>
</dbReference>
<dbReference type="GO" id="GO:0050660">
    <property type="term" value="F:flavin adenine dinucleotide binding"/>
    <property type="evidence" value="ECO:0007669"/>
    <property type="project" value="UniProtKB-UniRule"/>
</dbReference>
<accession>A0A2M9ZV80</accession>
<comment type="caution">
    <text evidence="13">The sequence shown here is derived from an EMBL/GenBank/DDBJ whole genome shotgun (WGS) entry which is preliminary data.</text>
</comment>